<dbReference type="InterPro" id="IPR001123">
    <property type="entry name" value="LeuE-type"/>
</dbReference>
<evidence type="ECO:0000256" key="2">
    <source>
        <dbReference type="ARBA" id="ARBA00022475"/>
    </source>
</evidence>
<feature type="transmembrane region" description="Helical" evidence="6">
    <location>
        <begin position="71"/>
        <end position="88"/>
    </location>
</feature>
<reference evidence="7 8" key="1">
    <citation type="submission" date="2019-11" db="EMBL/GenBank/DDBJ databases">
        <authorList>
            <person name="Khan S.A."/>
            <person name="Jeon C.O."/>
            <person name="Chun B.H."/>
        </authorList>
    </citation>
    <scope>NUCLEOTIDE SEQUENCE [LARGE SCALE GENOMIC DNA]</scope>
    <source>
        <strain evidence="7 8">IMCC 1097</strain>
    </source>
</reference>
<evidence type="ECO:0000313" key="7">
    <source>
        <dbReference type="EMBL" id="QGG80078.1"/>
    </source>
</evidence>
<dbReference type="PANTHER" id="PTHR30086">
    <property type="entry name" value="ARGININE EXPORTER PROTEIN ARGO"/>
    <property type="match status" value="1"/>
</dbReference>
<sequence>MNFNEWLALASVCLLGAVSPGPSLFVILRAAIHGGRWLGVVTGIAHALAVAIYAVGAIVVLSGVLAVGEGALMAVQAVGIIWLLKLSWGLWHSRAGHMDISTSASIRDGFLIAFLNPKMLAFFLAVFSPFVTSDGGFQRNLVLVATPAIIDGVWYSMAAVVLSTEAMRQALLARAVWLNRAMAVVLASIAVMISYRLLANL</sequence>
<dbReference type="PANTHER" id="PTHR30086:SF16">
    <property type="entry name" value="AMINO ACID EFFLUX PERMEASE RHTB FAMILY"/>
    <property type="match status" value="1"/>
</dbReference>
<evidence type="ECO:0000256" key="4">
    <source>
        <dbReference type="ARBA" id="ARBA00022989"/>
    </source>
</evidence>
<evidence type="ECO:0000313" key="8">
    <source>
        <dbReference type="Proteomes" id="UP000388235"/>
    </source>
</evidence>
<dbReference type="Pfam" id="PF01810">
    <property type="entry name" value="LysE"/>
    <property type="match status" value="1"/>
</dbReference>
<protein>
    <submittedName>
        <fullName evidence="7">LysE family translocator</fullName>
    </submittedName>
</protein>
<feature type="transmembrane region" description="Helical" evidence="6">
    <location>
        <begin position="109"/>
        <end position="130"/>
    </location>
</feature>
<dbReference type="Proteomes" id="UP000388235">
    <property type="component" value="Chromosome"/>
</dbReference>
<dbReference type="AlphaFoldDB" id="A0A5Q2Q7R0"/>
<feature type="transmembrane region" description="Helical" evidence="6">
    <location>
        <begin position="176"/>
        <end position="198"/>
    </location>
</feature>
<evidence type="ECO:0000256" key="1">
    <source>
        <dbReference type="ARBA" id="ARBA00004651"/>
    </source>
</evidence>
<keyword evidence="8" id="KW-1185">Reference proteome</keyword>
<feature type="transmembrane region" description="Helical" evidence="6">
    <location>
        <begin position="142"/>
        <end position="164"/>
    </location>
</feature>
<organism evidence="7 8">
    <name type="scientific">Litorivicinus lipolyticus</name>
    <dbReference type="NCBI Taxonomy" id="418701"/>
    <lineage>
        <taxon>Bacteria</taxon>
        <taxon>Pseudomonadati</taxon>
        <taxon>Pseudomonadota</taxon>
        <taxon>Gammaproteobacteria</taxon>
        <taxon>Oceanospirillales</taxon>
        <taxon>Litorivicinaceae</taxon>
        <taxon>Litorivicinus</taxon>
    </lineage>
</organism>
<feature type="transmembrane region" description="Helical" evidence="6">
    <location>
        <begin position="40"/>
        <end position="65"/>
    </location>
</feature>
<gene>
    <name evidence="7" type="ORF">GH975_05625</name>
</gene>
<dbReference type="GO" id="GO:0015171">
    <property type="term" value="F:amino acid transmembrane transporter activity"/>
    <property type="evidence" value="ECO:0007669"/>
    <property type="project" value="TreeGrafter"/>
</dbReference>
<dbReference type="RefSeq" id="WP_153713582.1">
    <property type="nucleotide sequence ID" value="NZ_CP045871.1"/>
</dbReference>
<keyword evidence="3 6" id="KW-0812">Transmembrane</keyword>
<dbReference type="OrthoDB" id="581870at2"/>
<keyword evidence="4 6" id="KW-1133">Transmembrane helix</keyword>
<proteinExistence type="predicted"/>
<name>A0A5Q2Q7R0_9GAMM</name>
<dbReference type="GO" id="GO:0005886">
    <property type="term" value="C:plasma membrane"/>
    <property type="evidence" value="ECO:0007669"/>
    <property type="project" value="UniProtKB-SubCell"/>
</dbReference>
<dbReference type="KEGG" id="llp:GH975_05625"/>
<evidence type="ECO:0000256" key="6">
    <source>
        <dbReference type="SAM" id="Phobius"/>
    </source>
</evidence>
<feature type="transmembrane region" description="Helical" evidence="6">
    <location>
        <begin position="6"/>
        <end position="28"/>
    </location>
</feature>
<keyword evidence="2" id="KW-1003">Cell membrane</keyword>
<dbReference type="EMBL" id="CP045871">
    <property type="protein sequence ID" value="QGG80078.1"/>
    <property type="molecule type" value="Genomic_DNA"/>
</dbReference>
<evidence type="ECO:0000256" key="5">
    <source>
        <dbReference type="ARBA" id="ARBA00023136"/>
    </source>
</evidence>
<evidence type="ECO:0000256" key="3">
    <source>
        <dbReference type="ARBA" id="ARBA00022692"/>
    </source>
</evidence>
<keyword evidence="5 6" id="KW-0472">Membrane</keyword>
<comment type="subcellular location">
    <subcellularLocation>
        <location evidence="1">Cell membrane</location>
        <topology evidence="1">Multi-pass membrane protein</topology>
    </subcellularLocation>
</comment>
<accession>A0A5Q2Q7R0</accession>